<name>A0A8J5RUS6_ZIZPA</name>
<feature type="transmembrane region" description="Helical" evidence="8">
    <location>
        <begin position="59"/>
        <end position="78"/>
    </location>
</feature>
<evidence type="ECO:0000259" key="9">
    <source>
        <dbReference type="Pfam" id="PF04535"/>
    </source>
</evidence>
<proteinExistence type="inferred from homology"/>
<evidence type="ECO:0000256" key="5">
    <source>
        <dbReference type="ARBA" id="ARBA00022692"/>
    </source>
</evidence>
<keyword evidence="6 8" id="KW-1133">Transmembrane helix</keyword>
<accession>A0A8J5RUS6</accession>
<dbReference type="PANTHER" id="PTHR33573">
    <property type="entry name" value="CASP-LIKE PROTEIN 4A4"/>
    <property type="match status" value="1"/>
</dbReference>
<dbReference type="InterPro" id="IPR006459">
    <property type="entry name" value="CASP/CASPL"/>
</dbReference>
<evidence type="ECO:0000313" key="10">
    <source>
        <dbReference type="EMBL" id="KAG8058483.1"/>
    </source>
</evidence>
<feature type="transmembrane region" description="Helical" evidence="8">
    <location>
        <begin position="144"/>
        <end position="166"/>
    </location>
</feature>
<feature type="domain" description="Casparian strip membrane protein" evidence="9">
    <location>
        <begin position="15"/>
        <end position="153"/>
    </location>
</feature>
<organism evidence="10 11">
    <name type="scientific">Zizania palustris</name>
    <name type="common">Northern wild rice</name>
    <dbReference type="NCBI Taxonomy" id="103762"/>
    <lineage>
        <taxon>Eukaryota</taxon>
        <taxon>Viridiplantae</taxon>
        <taxon>Streptophyta</taxon>
        <taxon>Embryophyta</taxon>
        <taxon>Tracheophyta</taxon>
        <taxon>Spermatophyta</taxon>
        <taxon>Magnoliopsida</taxon>
        <taxon>Liliopsida</taxon>
        <taxon>Poales</taxon>
        <taxon>Poaceae</taxon>
        <taxon>BOP clade</taxon>
        <taxon>Oryzoideae</taxon>
        <taxon>Oryzeae</taxon>
        <taxon>Zizaniinae</taxon>
        <taxon>Zizania</taxon>
    </lineage>
</organism>
<comment type="subcellular location">
    <subcellularLocation>
        <location evidence="1 8">Cell membrane</location>
        <topology evidence="1 8">Multi-pass membrane protein</topology>
    </subcellularLocation>
</comment>
<keyword evidence="11" id="KW-1185">Reference proteome</keyword>
<dbReference type="GO" id="GO:0005886">
    <property type="term" value="C:plasma membrane"/>
    <property type="evidence" value="ECO:0007669"/>
    <property type="project" value="UniProtKB-SubCell"/>
</dbReference>
<keyword evidence="4 8" id="KW-1003">Cell membrane</keyword>
<dbReference type="EMBL" id="JAAALK010000287">
    <property type="protein sequence ID" value="KAG8058483.1"/>
    <property type="molecule type" value="Genomic_DNA"/>
</dbReference>
<keyword evidence="7 8" id="KW-0472">Membrane</keyword>
<comment type="caution">
    <text evidence="10">The sequence shown here is derived from an EMBL/GenBank/DDBJ whole genome shotgun (WGS) entry which is preliminary data.</text>
</comment>
<dbReference type="OrthoDB" id="755577at2759"/>
<dbReference type="PANTHER" id="PTHR33573:SF30">
    <property type="entry name" value="CASP-LIKE PROTEIN 2C1-RELATED"/>
    <property type="match status" value="1"/>
</dbReference>
<evidence type="ECO:0000256" key="7">
    <source>
        <dbReference type="ARBA" id="ARBA00023136"/>
    </source>
</evidence>
<reference evidence="10" key="1">
    <citation type="journal article" date="2021" name="bioRxiv">
        <title>Whole Genome Assembly and Annotation of Northern Wild Rice, Zizania palustris L., Supports a Whole Genome Duplication in the Zizania Genus.</title>
        <authorList>
            <person name="Haas M."/>
            <person name="Kono T."/>
            <person name="Macchietto M."/>
            <person name="Millas R."/>
            <person name="McGilp L."/>
            <person name="Shao M."/>
            <person name="Duquette J."/>
            <person name="Hirsch C.N."/>
            <person name="Kimball J."/>
        </authorList>
    </citation>
    <scope>NUCLEOTIDE SEQUENCE</scope>
    <source>
        <tissue evidence="10">Fresh leaf tissue</tissue>
    </source>
</reference>
<comment type="similarity">
    <text evidence="2 8">Belongs to the Casparian strip membrane proteins (CASP) family.</text>
</comment>
<evidence type="ECO:0000256" key="3">
    <source>
        <dbReference type="ARBA" id="ARBA00011489"/>
    </source>
</evidence>
<reference evidence="10" key="2">
    <citation type="submission" date="2021-02" db="EMBL/GenBank/DDBJ databases">
        <authorList>
            <person name="Kimball J.A."/>
            <person name="Haas M.W."/>
            <person name="Macchietto M."/>
            <person name="Kono T."/>
            <person name="Duquette J."/>
            <person name="Shao M."/>
        </authorList>
    </citation>
    <scope>NUCLEOTIDE SEQUENCE</scope>
    <source>
        <tissue evidence="10">Fresh leaf tissue</tissue>
    </source>
</reference>
<dbReference type="NCBIfam" id="TIGR01569">
    <property type="entry name" value="A_tha_TIGR01569"/>
    <property type="match status" value="1"/>
</dbReference>
<dbReference type="AlphaFoldDB" id="A0A8J5RUS6"/>
<evidence type="ECO:0000256" key="1">
    <source>
        <dbReference type="ARBA" id="ARBA00004651"/>
    </source>
</evidence>
<dbReference type="InterPro" id="IPR006702">
    <property type="entry name" value="CASP_dom"/>
</dbReference>
<keyword evidence="5 8" id="KW-0812">Transmembrane</keyword>
<comment type="caution">
    <text evidence="8">Lacks conserved residue(s) required for the propagation of feature annotation.</text>
</comment>
<dbReference type="Proteomes" id="UP000729402">
    <property type="component" value="Unassembled WGS sequence"/>
</dbReference>
<protein>
    <recommendedName>
        <fullName evidence="8">CASP-like protein</fullName>
    </recommendedName>
</protein>
<evidence type="ECO:0000256" key="8">
    <source>
        <dbReference type="RuleBase" id="RU361233"/>
    </source>
</evidence>
<evidence type="ECO:0000313" key="11">
    <source>
        <dbReference type="Proteomes" id="UP000729402"/>
    </source>
</evidence>
<sequence length="206" mass="22226">MRSDAAAGEEKVAPPFRLAEVGLRLCVVPLAVASLWEMATNKQVDETYGEVSFSSLSGFRYLVCINAITAAYSVGSVLMSSFKFMARFDWLIFLLDQATAYLLLTSASAAAEVLYLARKGDRRVSWGEVCSYFGGFCGRATLSAALHAAALLCFMALSLISAFRAFSKFDPPPPSSENPKQMAMAEQQGKQYNSTQCACTSAGLNC</sequence>
<feature type="transmembrane region" description="Helical" evidence="8">
    <location>
        <begin position="90"/>
        <end position="117"/>
    </location>
</feature>
<evidence type="ECO:0000256" key="6">
    <source>
        <dbReference type="ARBA" id="ARBA00022989"/>
    </source>
</evidence>
<evidence type="ECO:0000256" key="2">
    <source>
        <dbReference type="ARBA" id="ARBA00007651"/>
    </source>
</evidence>
<comment type="subunit">
    <text evidence="3 8">Homodimer and heterodimers.</text>
</comment>
<gene>
    <name evidence="10" type="ORF">GUJ93_ZPchr0002g26361</name>
</gene>
<dbReference type="Pfam" id="PF04535">
    <property type="entry name" value="CASP_dom"/>
    <property type="match status" value="1"/>
</dbReference>
<evidence type="ECO:0000256" key="4">
    <source>
        <dbReference type="ARBA" id="ARBA00022475"/>
    </source>
</evidence>